<name>A0A6G0XQD7_9STRA</name>
<protein>
    <recommendedName>
        <fullName evidence="4">Mannosylglycerate hydrolase MGH1-like glycoside hydrolase domain-containing protein</fullName>
    </recommendedName>
</protein>
<evidence type="ECO:0000259" key="4">
    <source>
        <dbReference type="Pfam" id="PF22422"/>
    </source>
</evidence>
<feature type="region of interest" description="Disordered" evidence="1">
    <location>
        <begin position="580"/>
        <end position="635"/>
    </location>
</feature>
<dbReference type="VEuPathDB" id="FungiDB:AeMF1_012311"/>
<feature type="domain" description="Mannosylglycerate hydrolase MGH1-like glycoside hydrolase" evidence="4">
    <location>
        <begin position="88"/>
        <end position="425"/>
    </location>
</feature>
<accession>A0A6G0XQD7</accession>
<dbReference type="Pfam" id="PF22422">
    <property type="entry name" value="MGH1-like_GH"/>
    <property type="match status" value="1"/>
</dbReference>
<feature type="compositionally biased region" description="Polar residues" evidence="1">
    <location>
        <begin position="586"/>
        <end position="603"/>
    </location>
</feature>
<keyword evidence="2" id="KW-1133">Transmembrane helix</keyword>
<evidence type="ECO:0000256" key="1">
    <source>
        <dbReference type="SAM" id="MobiDB-lite"/>
    </source>
</evidence>
<proteinExistence type="predicted"/>
<keyword evidence="6" id="KW-1185">Reference proteome</keyword>
<sequence length="650" mass="71920">MLSVPLLVLAALVVAVAAFKQEEPEWAIDPTAVNNYLLESEPDTPTLPNFDVIVKAAYSVLTANFDDQMNATAPGPIEDIGFQHIKVQDALLAAQALSHRDFPQATVQFKSLLRHQWPNGFMPDLIYGPSVGSSLTWLPTNKTFYPGPAFWSTTDTNGANWSTSGILASPLLAETAMRIFYLAPLDTSMSTPVYTHEAMGFLCEVYPKLFKFHSYLLSTRQPSNTSLLSLRHPWESVSPIRPGWKDLLAPIKRASDFSQVISRLKVPEITAQAFADQAALFYPDAKTAIEDVYYPMLYLASCFVEQQFDDAKMNTKCAGVFDVVDTEFNAVFLRSAEALLEMAHLLYQPVTKLGFSCPVESMPRKFDIDHLTSVAATIKNKLQTDLWNPAEMIFHTHYHDATGLFPLYSSTLDESIQMGLLHHILPSPDTFHFFCDYYPISIYPCESSETAPRISLLIHNYIIYRGLIKNAMKGIARFLLDRTFAMIPALPHFHFVDMFNATTGEPASSQLTLSSTLAASIVLNMGLPEMTTPPSPDTPPIDRQGILIVMCIELVVAMGVAVGCVVFSVYFVVKRPRGDAQPLSPDDNTALSPQPTSPSSPEKQNLEESLLSDDEEHDEYGSFLSGSNAKPAQGMWSSVKEFVSGISPWG</sequence>
<dbReference type="SUPFAM" id="SSF48208">
    <property type="entry name" value="Six-hairpin glycosidases"/>
    <property type="match status" value="1"/>
</dbReference>
<dbReference type="Gene3D" id="1.50.10.10">
    <property type="match status" value="1"/>
</dbReference>
<evidence type="ECO:0000313" key="5">
    <source>
        <dbReference type="EMBL" id="KAF0742511.1"/>
    </source>
</evidence>
<keyword evidence="2" id="KW-0812">Transmembrane</keyword>
<reference evidence="5 6" key="1">
    <citation type="submission" date="2019-07" db="EMBL/GenBank/DDBJ databases">
        <title>Genomics analysis of Aphanomyces spp. identifies a new class of oomycete effector associated with host adaptation.</title>
        <authorList>
            <person name="Gaulin E."/>
        </authorList>
    </citation>
    <scope>NUCLEOTIDE SEQUENCE [LARGE SCALE GENOMIC DNA]</scope>
    <source>
        <strain evidence="5 6">ATCC 201684</strain>
    </source>
</reference>
<dbReference type="Proteomes" id="UP000481153">
    <property type="component" value="Unassembled WGS sequence"/>
</dbReference>
<dbReference type="EMBL" id="VJMJ01000027">
    <property type="protein sequence ID" value="KAF0742511.1"/>
    <property type="molecule type" value="Genomic_DNA"/>
</dbReference>
<keyword evidence="2" id="KW-0472">Membrane</keyword>
<dbReference type="AlphaFoldDB" id="A0A6G0XQD7"/>
<feature type="chain" id="PRO_5026183210" description="Mannosylglycerate hydrolase MGH1-like glycoside hydrolase domain-containing protein" evidence="3">
    <location>
        <begin position="19"/>
        <end position="650"/>
    </location>
</feature>
<dbReference type="InterPro" id="IPR054491">
    <property type="entry name" value="MGH1-like_GH"/>
</dbReference>
<evidence type="ECO:0000256" key="3">
    <source>
        <dbReference type="SAM" id="SignalP"/>
    </source>
</evidence>
<dbReference type="InterPro" id="IPR008928">
    <property type="entry name" value="6-hairpin_glycosidase_sf"/>
</dbReference>
<organism evidence="5 6">
    <name type="scientific">Aphanomyces euteiches</name>
    <dbReference type="NCBI Taxonomy" id="100861"/>
    <lineage>
        <taxon>Eukaryota</taxon>
        <taxon>Sar</taxon>
        <taxon>Stramenopiles</taxon>
        <taxon>Oomycota</taxon>
        <taxon>Saprolegniomycetes</taxon>
        <taxon>Saprolegniales</taxon>
        <taxon>Verrucalvaceae</taxon>
        <taxon>Aphanomyces</taxon>
    </lineage>
</organism>
<dbReference type="GO" id="GO:0005975">
    <property type="term" value="P:carbohydrate metabolic process"/>
    <property type="evidence" value="ECO:0007669"/>
    <property type="project" value="InterPro"/>
</dbReference>
<feature type="signal peptide" evidence="3">
    <location>
        <begin position="1"/>
        <end position="18"/>
    </location>
</feature>
<comment type="caution">
    <text evidence="5">The sequence shown here is derived from an EMBL/GenBank/DDBJ whole genome shotgun (WGS) entry which is preliminary data.</text>
</comment>
<evidence type="ECO:0000313" key="6">
    <source>
        <dbReference type="Proteomes" id="UP000481153"/>
    </source>
</evidence>
<gene>
    <name evidence="5" type="ORF">Ae201684_002604</name>
</gene>
<feature type="transmembrane region" description="Helical" evidence="2">
    <location>
        <begin position="546"/>
        <end position="573"/>
    </location>
</feature>
<dbReference type="InterPro" id="IPR012341">
    <property type="entry name" value="6hp_glycosidase-like_sf"/>
</dbReference>
<keyword evidence="3" id="KW-0732">Signal</keyword>
<evidence type="ECO:0000256" key="2">
    <source>
        <dbReference type="SAM" id="Phobius"/>
    </source>
</evidence>